<comment type="similarity">
    <text evidence="2">Belongs to the CbiQ family.</text>
</comment>
<dbReference type="EMBL" id="FORY01000011">
    <property type="protein sequence ID" value="SFJ80778.1"/>
    <property type="molecule type" value="Genomic_DNA"/>
</dbReference>
<gene>
    <name evidence="7" type="ORF">SAMN04488138_1115</name>
</gene>
<dbReference type="CDD" id="cd16914">
    <property type="entry name" value="EcfT"/>
    <property type="match status" value="1"/>
</dbReference>
<protein>
    <submittedName>
        <fullName evidence="7">Biotin transport system permease protein</fullName>
    </submittedName>
</protein>
<dbReference type="AlphaFoldDB" id="A0A1I3UB52"/>
<evidence type="ECO:0000313" key="7">
    <source>
        <dbReference type="EMBL" id="SFJ80778.1"/>
    </source>
</evidence>
<keyword evidence="8" id="KW-1185">Reference proteome</keyword>
<keyword evidence="4 6" id="KW-1133">Transmembrane helix</keyword>
<dbReference type="Pfam" id="PF02361">
    <property type="entry name" value="CbiQ"/>
    <property type="match status" value="1"/>
</dbReference>
<evidence type="ECO:0000256" key="5">
    <source>
        <dbReference type="ARBA" id="ARBA00023136"/>
    </source>
</evidence>
<dbReference type="GeneID" id="98665709"/>
<evidence type="ECO:0000256" key="4">
    <source>
        <dbReference type="ARBA" id="ARBA00022989"/>
    </source>
</evidence>
<dbReference type="OrthoDB" id="5868344at2"/>
<evidence type="ECO:0000256" key="3">
    <source>
        <dbReference type="ARBA" id="ARBA00022692"/>
    </source>
</evidence>
<dbReference type="GO" id="GO:0005886">
    <property type="term" value="C:plasma membrane"/>
    <property type="evidence" value="ECO:0007669"/>
    <property type="project" value="TreeGrafter"/>
</dbReference>
<dbReference type="RefSeq" id="WP_066605014.1">
    <property type="nucleotide sequence ID" value="NZ_FORY01000011.1"/>
</dbReference>
<dbReference type="Proteomes" id="UP000183299">
    <property type="component" value="Unassembled WGS sequence"/>
</dbReference>
<evidence type="ECO:0000256" key="2">
    <source>
        <dbReference type="ARBA" id="ARBA00008564"/>
    </source>
</evidence>
<keyword evidence="3 6" id="KW-0812">Transmembrane</keyword>
<dbReference type="InterPro" id="IPR003339">
    <property type="entry name" value="ABC/ECF_trnsptr_transmembrane"/>
</dbReference>
<keyword evidence="5 6" id="KW-0472">Membrane</keyword>
<organism evidence="7 8">
    <name type="scientific">Celeribacter halophilus</name>
    <dbReference type="NCBI Taxonomy" id="576117"/>
    <lineage>
        <taxon>Bacteria</taxon>
        <taxon>Pseudomonadati</taxon>
        <taxon>Pseudomonadota</taxon>
        <taxon>Alphaproteobacteria</taxon>
        <taxon>Rhodobacterales</taxon>
        <taxon>Roseobacteraceae</taxon>
        <taxon>Celeribacter</taxon>
    </lineage>
</organism>
<evidence type="ECO:0000256" key="6">
    <source>
        <dbReference type="SAM" id="Phobius"/>
    </source>
</evidence>
<evidence type="ECO:0000256" key="1">
    <source>
        <dbReference type="ARBA" id="ARBA00004141"/>
    </source>
</evidence>
<accession>A0A1I3UB52</accession>
<dbReference type="PANTHER" id="PTHR33514">
    <property type="entry name" value="PROTEIN ABCI12, CHLOROPLASTIC"/>
    <property type="match status" value="1"/>
</dbReference>
<dbReference type="STRING" id="576117.SAMN04488138_1115"/>
<evidence type="ECO:0000313" key="8">
    <source>
        <dbReference type="Proteomes" id="UP000183299"/>
    </source>
</evidence>
<name>A0A1I3UB52_9RHOB</name>
<dbReference type="PANTHER" id="PTHR33514:SF13">
    <property type="entry name" value="PROTEIN ABCI12, CHLOROPLASTIC"/>
    <property type="match status" value="1"/>
</dbReference>
<sequence length="197" mass="21795">MLTDLYISGDSPLHRARPAWKLVLLFLFCTLLFVVTHPVMLAIGLVTIALGYAVAGLGPRAAYTAIRPAFFVLAIIFAAQLWLETLWLAIYVTLRLFALLMAAALVTYTTRASEFTEGLLALLSRAPSWVPKAKIALAISLVWRFIPMIRAQFDEVREAQRARGLDRNMLALVVPLVVRTLKTADEVAEAITARSLD</sequence>
<proteinExistence type="inferred from homology"/>
<comment type="subcellular location">
    <subcellularLocation>
        <location evidence="1">Membrane</location>
        <topology evidence="1">Multi-pass membrane protein</topology>
    </subcellularLocation>
</comment>
<feature type="transmembrane region" description="Helical" evidence="6">
    <location>
        <begin position="22"/>
        <end position="55"/>
    </location>
</feature>
<reference evidence="7 8" key="1">
    <citation type="submission" date="2016-10" db="EMBL/GenBank/DDBJ databases">
        <authorList>
            <person name="de Groot N.N."/>
        </authorList>
    </citation>
    <scope>NUCLEOTIDE SEQUENCE [LARGE SCALE GENOMIC DNA]</scope>
    <source>
        <strain evidence="7 8">CGMCC 1.8891</strain>
    </source>
</reference>